<comment type="caution">
    <text evidence="1">The sequence shown here is derived from an EMBL/GenBank/DDBJ whole genome shotgun (WGS) entry which is preliminary data.</text>
</comment>
<accession>A0AAV9XZB3</accession>
<dbReference type="Gene3D" id="1.20.58.2220">
    <property type="entry name" value="Formin, FH2 domain"/>
    <property type="match status" value="1"/>
</dbReference>
<keyword evidence="2" id="KW-1185">Reference proteome</keyword>
<evidence type="ECO:0000313" key="1">
    <source>
        <dbReference type="EMBL" id="KAK6590115.1"/>
    </source>
</evidence>
<proteinExistence type="predicted"/>
<reference evidence="1 2" key="1">
    <citation type="submission" date="2023-10" db="EMBL/GenBank/DDBJ databases">
        <title>Comparative genomics analysis reveals potential genetic determinants of host preference in Cryptosporidium xiaoi.</title>
        <authorList>
            <person name="Xiao L."/>
            <person name="Li J."/>
        </authorList>
    </citation>
    <scope>NUCLEOTIDE SEQUENCE [LARGE SCALE GENOMIC DNA]</scope>
    <source>
        <strain evidence="1 2">52996</strain>
    </source>
</reference>
<gene>
    <name evidence="1" type="ORF">RS030_182728</name>
</gene>
<dbReference type="EMBL" id="JAWDEY010000009">
    <property type="protein sequence ID" value="KAK6590115.1"/>
    <property type="molecule type" value="Genomic_DNA"/>
</dbReference>
<organism evidence="1 2">
    <name type="scientific">Cryptosporidium xiaoi</name>
    <dbReference type="NCBI Taxonomy" id="659607"/>
    <lineage>
        <taxon>Eukaryota</taxon>
        <taxon>Sar</taxon>
        <taxon>Alveolata</taxon>
        <taxon>Apicomplexa</taxon>
        <taxon>Conoidasida</taxon>
        <taxon>Coccidia</taxon>
        <taxon>Eucoccidiorida</taxon>
        <taxon>Eimeriorina</taxon>
        <taxon>Cryptosporidiidae</taxon>
        <taxon>Cryptosporidium</taxon>
    </lineage>
</organism>
<name>A0AAV9XZB3_9CRYT</name>
<sequence length="279" mass="32663">MTLELLECENSILSECEYLKSKIFVISNGIMDISENRNLPILLNMLMDGINAYNDMISKHQSTKNNLLDPSFWSIELMDKIHATNGGNTTLLGYTLEKIQDQCPHILDVFDNINYVERISNNCKINEIYRGIMRLDFSLKIKTKYLINFIENKEKMNGVYYYDNLFNRIESLNQALRLLKHEFLYLIKDIIFFSKYLGIDGSLYKYDETVDKIEEIFELSNEKDEKVDCFLSELNIEEFDQVLKAFSSLNWIRGRLNIFSCKNLENEGGKLLATINEKK</sequence>
<evidence type="ECO:0000313" key="2">
    <source>
        <dbReference type="Proteomes" id="UP001311799"/>
    </source>
</evidence>
<protein>
    <submittedName>
        <fullName evidence="1">Uncharacterized protein</fullName>
    </submittedName>
</protein>
<dbReference type="AlphaFoldDB" id="A0AAV9XZB3"/>
<dbReference type="Proteomes" id="UP001311799">
    <property type="component" value="Unassembled WGS sequence"/>
</dbReference>
<dbReference type="InterPro" id="IPR042201">
    <property type="entry name" value="FH2_Formin_sf"/>
</dbReference>